<evidence type="ECO:0000256" key="4">
    <source>
        <dbReference type="ARBA" id="ARBA00022989"/>
    </source>
</evidence>
<evidence type="ECO:0000256" key="5">
    <source>
        <dbReference type="ARBA" id="ARBA00023136"/>
    </source>
</evidence>
<evidence type="ECO:0000256" key="1">
    <source>
        <dbReference type="ARBA" id="ARBA00004651"/>
    </source>
</evidence>
<evidence type="ECO:0000259" key="7">
    <source>
        <dbReference type="Pfam" id="PF09335"/>
    </source>
</evidence>
<keyword evidence="3 6" id="KW-0812">Transmembrane</keyword>
<dbReference type="Proteomes" id="UP000263232">
    <property type="component" value="Chromosome"/>
</dbReference>
<evidence type="ECO:0000313" key="8">
    <source>
        <dbReference type="EMBL" id="AXY25613.1"/>
    </source>
</evidence>
<keyword evidence="2 6" id="KW-1003">Cell membrane</keyword>
<feature type="transmembrane region" description="Helical" evidence="6">
    <location>
        <begin position="20"/>
        <end position="37"/>
    </location>
</feature>
<comment type="subcellular location">
    <subcellularLocation>
        <location evidence="1 6">Cell membrane</location>
        <topology evidence="1 6">Multi-pass membrane protein</topology>
    </subcellularLocation>
</comment>
<keyword evidence="9" id="KW-1185">Reference proteome</keyword>
<dbReference type="InterPro" id="IPR015414">
    <property type="entry name" value="TMEM64"/>
</dbReference>
<gene>
    <name evidence="8" type="ORF">CL176_06165</name>
</gene>
<evidence type="ECO:0000313" key="9">
    <source>
        <dbReference type="Proteomes" id="UP000263232"/>
    </source>
</evidence>
<evidence type="ECO:0000256" key="6">
    <source>
        <dbReference type="RuleBase" id="RU366058"/>
    </source>
</evidence>
<comment type="caution">
    <text evidence="6">Lacks conserved residue(s) required for the propagation of feature annotation.</text>
</comment>
<name>A0A347WKK6_9LACT</name>
<feature type="domain" description="VTT" evidence="7">
    <location>
        <begin position="81"/>
        <end position="193"/>
    </location>
</feature>
<feature type="transmembrane region" description="Helical" evidence="6">
    <location>
        <begin position="90"/>
        <end position="115"/>
    </location>
</feature>
<keyword evidence="4 6" id="KW-1133">Transmembrane helix</keyword>
<organism evidence="8 9">
    <name type="scientific">Suicoccus acidiformans</name>
    <dbReference type="NCBI Taxonomy" id="2036206"/>
    <lineage>
        <taxon>Bacteria</taxon>
        <taxon>Bacillati</taxon>
        <taxon>Bacillota</taxon>
        <taxon>Bacilli</taxon>
        <taxon>Lactobacillales</taxon>
        <taxon>Aerococcaceae</taxon>
        <taxon>Suicoccus</taxon>
    </lineage>
</organism>
<dbReference type="KEGG" id="abae:CL176_06165"/>
<dbReference type="PANTHER" id="PTHR12677">
    <property type="entry name" value="GOLGI APPARATUS MEMBRANE PROTEIN TVP38-RELATED"/>
    <property type="match status" value="1"/>
</dbReference>
<dbReference type="AlphaFoldDB" id="A0A347WKK6"/>
<comment type="similarity">
    <text evidence="6">Belongs to the TVP38/TMEM64 family.</text>
</comment>
<sequence>MIGVKGMYTPTRGDQLTHQLLNVFGLIGIGLTIYLSVKAYQMGLLTDQQAMEDFLQSAGIYGPIIFVIIQFLQTVIPIMPGALTIPAGEIVFGALNGFLLNLFAILVGSVTAFVLCRHYGRRFLWVLLGEDKYQRYVPLLDRPMFHRIFTCGMIVPFAPADILCMLAGVSQMPWKQFLWILFIGKPISLWLYTKFSVLAIEFIVQILQGGLV</sequence>
<dbReference type="Pfam" id="PF09335">
    <property type="entry name" value="VTT_dom"/>
    <property type="match status" value="1"/>
</dbReference>
<dbReference type="OrthoDB" id="371137at2"/>
<dbReference type="EMBL" id="CP023434">
    <property type="protein sequence ID" value="AXY25613.1"/>
    <property type="molecule type" value="Genomic_DNA"/>
</dbReference>
<reference evidence="8 9" key="1">
    <citation type="submission" date="2017-09" db="EMBL/GenBank/DDBJ databases">
        <title>Complete genome sequence of Oxytococcus suis strain ZY16052.</title>
        <authorList>
            <person name="Li F."/>
        </authorList>
    </citation>
    <scope>NUCLEOTIDE SEQUENCE [LARGE SCALE GENOMIC DNA]</scope>
    <source>
        <strain evidence="8 9">ZY16052</strain>
    </source>
</reference>
<evidence type="ECO:0000256" key="2">
    <source>
        <dbReference type="ARBA" id="ARBA00022475"/>
    </source>
</evidence>
<feature type="transmembrane region" description="Helical" evidence="6">
    <location>
        <begin position="148"/>
        <end position="169"/>
    </location>
</feature>
<protein>
    <recommendedName>
        <fullName evidence="6">TVP38/TMEM64 family membrane protein</fullName>
    </recommendedName>
</protein>
<keyword evidence="5 6" id="KW-0472">Membrane</keyword>
<feature type="transmembrane region" description="Helical" evidence="6">
    <location>
        <begin position="58"/>
        <end position="78"/>
    </location>
</feature>
<proteinExistence type="inferred from homology"/>
<evidence type="ECO:0000256" key="3">
    <source>
        <dbReference type="ARBA" id="ARBA00022692"/>
    </source>
</evidence>
<accession>A0A347WKK6</accession>
<dbReference type="InterPro" id="IPR032816">
    <property type="entry name" value="VTT_dom"/>
</dbReference>
<dbReference type="PANTHER" id="PTHR12677:SF49">
    <property type="entry name" value="TVP38_TMEM64 FAMILY MEMBRANE PROTEIN"/>
    <property type="match status" value="1"/>
</dbReference>
<dbReference type="GO" id="GO:0005886">
    <property type="term" value="C:plasma membrane"/>
    <property type="evidence" value="ECO:0007669"/>
    <property type="project" value="UniProtKB-SubCell"/>
</dbReference>